<evidence type="ECO:0000256" key="1">
    <source>
        <dbReference type="SAM" id="Phobius"/>
    </source>
</evidence>
<keyword evidence="3" id="KW-1185">Reference proteome</keyword>
<dbReference type="RefSeq" id="WP_147926077.1">
    <property type="nucleotide sequence ID" value="NZ_VKAC01000005.1"/>
</dbReference>
<reference evidence="2 3" key="1">
    <citation type="submission" date="2019-07" db="EMBL/GenBank/DDBJ databases">
        <title>Quadrisphaera sp. strain DD2A genome sequencing and assembly.</title>
        <authorList>
            <person name="Kim I."/>
        </authorList>
    </citation>
    <scope>NUCLEOTIDE SEQUENCE [LARGE SCALE GENOMIC DNA]</scope>
    <source>
        <strain evidence="2 3">DD2A</strain>
    </source>
</reference>
<feature type="transmembrane region" description="Helical" evidence="1">
    <location>
        <begin position="84"/>
        <end position="105"/>
    </location>
</feature>
<name>A0A5C8ZFK6_9ACTN</name>
<keyword evidence="1" id="KW-1133">Transmembrane helix</keyword>
<protein>
    <recommendedName>
        <fullName evidence="4">Signal transduction histidine kinase</fullName>
    </recommendedName>
</protein>
<keyword evidence="1" id="KW-0812">Transmembrane</keyword>
<evidence type="ECO:0000313" key="3">
    <source>
        <dbReference type="Proteomes" id="UP000321234"/>
    </source>
</evidence>
<organism evidence="2 3">
    <name type="scientific">Quadrisphaera setariae</name>
    <dbReference type="NCBI Taxonomy" id="2593304"/>
    <lineage>
        <taxon>Bacteria</taxon>
        <taxon>Bacillati</taxon>
        <taxon>Actinomycetota</taxon>
        <taxon>Actinomycetes</taxon>
        <taxon>Kineosporiales</taxon>
        <taxon>Kineosporiaceae</taxon>
        <taxon>Quadrisphaera</taxon>
    </lineage>
</organism>
<sequence length="377" mass="39065">MAAVRGAVPGALQLRLQPLVLSGVIWVAVQALLCLSSLPQANAPLLALASSLGAAAVLGALLVLPGRRRGGTSSTPHGAALGALPAAAAAVLLPVAVLVNAYAIAPGARFTDQPSAPGLLSPALALLAVRDRRGLAHASGVTVVAVLLGLRLGAGEGPLWAPETALVLGPVVVWWVWGQVAAHLVRTTRIDLLRSDSAYALARERRRRTRQRAEAHERRRALLEVAAVPLLETVANADGPPDLDVQVQLTAVEKDLRAELRGRELLDPEVRRCAATARSRGVRVDVVDHAAPAADLELLPPLRALVAAALHSCTDGEITARRPPHGPVLTVVHVGSPASMRAVHAAVAAHAERLTGSGAASADVFADEDAVVLEVER</sequence>
<dbReference type="AlphaFoldDB" id="A0A5C8ZFK6"/>
<evidence type="ECO:0000313" key="2">
    <source>
        <dbReference type="EMBL" id="TXR56284.1"/>
    </source>
</evidence>
<feature type="transmembrane region" description="Helical" evidence="1">
    <location>
        <begin position="166"/>
        <end position="185"/>
    </location>
</feature>
<keyword evidence="1" id="KW-0472">Membrane</keyword>
<dbReference type="EMBL" id="VKAC01000005">
    <property type="protein sequence ID" value="TXR56284.1"/>
    <property type="molecule type" value="Genomic_DNA"/>
</dbReference>
<comment type="caution">
    <text evidence="2">The sequence shown here is derived from an EMBL/GenBank/DDBJ whole genome shotgun (WGS) entry which is preliminary data.</text>
</comment>
<dbReference type="OrthoDB" id="9905432at2"/>
<gene>
    <name evidence="2" type="ORF">FMM08_09165</name>
</gene>
<accession>A0A5C8ZFK6</accession>
<evidence type="ECO:0008006" key="4">
    <source>
        <dbReference type="Google" id="ProtNLM"/>
    </source>
</evidence>
<proteinExistence type="predicted"/>
<feature type="transmembrane region" description="Helical" evidence="1">
    <location>
        <begin position="19"/>
        <end position="38"/>
    </location>
</feature>
<dbReference type="Proteomes" id="UP000321234">
    <property type="component" value="Unassembled WGS sequence"/>
</dbReference>
<feature type="transmembrane region" description="Helical" evidence="1">
    <location>
        <begin position="134"/>
        <end position="154"/>
    </location>
</feature>
<feature type="transmembrane region" description="Helical" evidence="1">
    <location>
        <begin position="45"/>
        <end position="64"/>
    </location>
</feature>